<keyword evidence="5 8" id="KW-0812">Transmembrane</keyword>
<name>A0A2H0WTL7_9BACT</name>
<gene>
    <name evidence="10" type="ORF">COT63_00705</name>
</gene>
<keyword evidence="6 8" id="KW-1133">Transmembrane helix</keyword>
<evidence type="ECO:0000256" key="7">
    <source>
        <dbReference type="ARBA" id="ARBA00023136"/>
    </source>
</evidence>
<dbReference type="EMBL" id="PEZH01000012">
    <property type="protein sequence ID" value="PIS15288.1"/>
    <property type="molecule type" value="Genomic_DNA"/>
</dbReference>
<dbReference type="InterPro" id="IPR038731">
    <property type="entry name" value="RgtA/B/C-like"/>
</dbReference>
<feature type="transmembrane region" description="Helical" evidence="8">
    <location>
        <begin position="112"/>
        <end position="129"/>
    </location>
</feature>
<feature type="transmembrane region" description="Helical" evidence="8">
    <location>
        <begin position="273"/>
        <end position="289"/>
    </location>
</feature>
<evidence type="ECO:0000256" key="4">
    <source>
        <dbReference type="ARBA" id="ARBA00022679"/>
    </source>
</evidence>
<evidence type="ECO:0000256" key="2">
    <source>
        <dbReference type="ARBA" id="ARBA00022475"/>
    </source>
</evidence>
<evidence type="ECO:0000256" key="1">
    <source>
        <dbReference type="ARBA" id="ARBA00004651"/>
    </source>
</evidence>
<evidence type="ECO:0000259" key="9">
    <source>
        <dbReference type="Pfam" id="PF13231"/>
    </source>
</evidence>
<evidence type="ECO:0000256" key="8">
    <source>
        <dbReference type="SAM" id="Phobius"/>
    </source>
</evidence>
<feature type="transmembrane region" description="Helical" evidence="8">
    <location>
        <begin position="63"/>
        <end position="79"/>
    </location>
</feature>
<feature type="transmembrane region" description="Helical" evidence="8">
    <location>
        <begin position="323"/>
        <end position="341"/>
    </location>
</feature>
<keyword evidence="3" id="KW-0328">Glycosyltransferase</keyword>
<feature type="transmembrane region" description="Helical" evidence="8">
    <location>
        <begin position="301"/>
        <end position="317"/>
    </location>
</feature>
<reference evidence="11" key="1">
    <citation type="submission" date="2017-09" db="EMBL/GenBank/DDBJ databases">
        <title>Depth-based differentiation of microbial function through sediment-hosted aquifers and enrichment of novel symbionts in the deep terrestrial subsurface.</title>
        <authorList>
            <person name="Probst A.J."/>
            <person name="Ladd B."/>
            <person name="Jarett J.K."/>
            <person name="Geller-Mcgrath D.E."/>
            <person name="Sieber C.M.K."/>
            <person name="Emerson J.B."/>
            <person name="Anantharaman K."/>
            <person name="Thomas B.C."/>
            <person name="Malmstrom R."/>
            <person name="Stieglmeier M."/>
            <person name="Klingl A."/>
            <person name="Woyke T."/>
            <person name="Ryan C.M."/>
            <person name="Banfield J.F."/>
        </authorList>
    </citation>
    <scope>NUCLEOTIDE SEQUENCE [LARGE SCALE GENOMIC DNA]</scope>
</reference>
<protein>
    <recommendedName>
        <fullName evidence="9">Glycosyltransferase RgtA/B/C/D-like domain-containing protein</fullName>
    </recommendedName>
</protein>
<evidence type="ECO:0000256" key="3">
    <source>
        <dbReference type="ARBA" id="ARBA00022676"/>
    </source>
</evidence>
<dbReference type="PANTHER" id="PTHR33908:SF11">
    <property type="entry name" value="MEMBRANE PROTEIN"/>
    <property type="match status" value="1"/>
</dbReference>
<keyword evidence="2" id="KW-1003">Cell membrane</keyword>
<dbReference type="InterPro" id="IPR050297">
    <property type="entry name" value="LipidA_mod_glycosyltrf_83"/>
</dbReference>
<organism evidence="10 11">
    <name type="scientific">Candidatus Shapirobacteria bacterium CG09_land_8_20_14_0_10_38_17</name>
    <dbReference type="NCBI Taxonomy" id="1974884"/>
    <lineage>
        <taxon>Bacteria</taxon>
        <taxon>Candidatus Shapironibacteriota</taxon>
    </lineage>
</organism>
<evidence type="ECO:0000256" key="5">
    <source>
        <dbReference type="ARBA" id="ARBA00022692"/>
    </source>
</evidence>
<proteinExistence type="predicted"/>
<comment type="caution">
    <text evidence="10">The sequence shown here is derived from an EMBL/GenBank/DDBJ whole genome shotgun (WGS) entry which is preliminary data.</text>
</comment>
<keyword evidence="7 8" id="KW-0472">Membrane</keyword>
<dbReference type="AlphaFoldDB" id="A0A2H0WTL7"/>
<dbReference type="PANTHER" id="PTHR33908">
    <property type="entry name" value="MANNOSYLTRANSFERASE YKCB-RELATED"/>
    <property type="match status" value="1"/>
</dbReference>
<keyword evidence="4" id="KW-0808">Transferase</keyword>
<dbReference type="GO" id="GO:0009103">
    <property type="term" value="P:lipopolysaccharide biosynthetic process"/>
    <property type="evidence" value="ECO:0007669"/>
    <property type="project" value="UniProtKB-ARBA"/>
</dbReference>
<feature type="transmembrane region" description="Helical" evidence="8">
    <location>
        <begin position="7"/>
        <end position="25"/>
    </location>
</feature>
<feature type="transmembrane region" description="Helical" evidence="8">
    <location>
        <begin position="136"/>
        <end position="152"/>
    </location>
</feature>
<dbReference type="Pfam" id="PF13231">
    <property type="entry name" value="PMT_2"/>
    <property type="match status" value="1"/>
</dbReference>
<dbReference type="Proteomes" id="UP000231282">
    <property type="component" value="Unassembled WGS sequence"/>
</dbReference>
<accession>A0A2H0WTL7</accession>
<feature type="transmembrane region" description="Helical" evidence="8">
    <location>
        <begin position="86"/>
        <end position="106"/>
    </location>
</feature>
<feature type="domain" description="Glycosyltransferase RgtA/B/C/D-like" evidence="9">
    <location>
        <begin position="62"/>
        <end position="228"/>
    </location>
</feature>
<evidence type="ECO:0000256" key="6">
    <source>
        <dbReference type="ARBA" id="ARBA00022989"/>
    </source>
</evidence>
<feature type="transmembrane region" description="Helical" evidence="8">
    <location>
        <begin position="210"/>
        <end position="229"/>
    </location>
</feature>
<dbReference type="GO" id="GO:0016763">
    <property type="term" value="F:pentosyltransferase activity"/>
    <property type="evidence" value="ECO:0007669"/>
    <property type="project" value="TreeGrafter"/>
</dbReference>
<evidence type="ECO:0000313" key="10">
    <source>
        <dbReference type="EMBL" id="PIS15288.1"/>
    </source>
</evidence>
<comment type="subcellular location">
    <subcellularLocation>
        <location evidence="1">Cell membrane</location>
        <topology evidence="1">Multi-pass membrane protein</topology>
    </subcellularLocation>
</comment>
<dbReference type="GO" id="GO:0005886">
    <property type="term" value="C:plasma membrane"/>
    <property type="evidence" value="ECO:0007669"/>
    <property type="project" value="UniProtKB-SubCell"/>
</dbReference>
<sequence>MKWIKNNYFLFIILIAFLFVSYFHLGRDWLYDWDEGIYGEIGREIKFPSLILSWNQETWFEKPFLVPLLVSFSFSLFGLNEFAARFFMPLFGFLTLIYVFKIANLIFNKKTALFSLTFFFFAPLFLSRSRMLNTDIALLFFTTASLYFFLILERKIDKTKVVNWYDWLKIAFFISAGVLSKGIMGFLPLLIWGTYLTFCRRDLLSKENICHWLTIEGLVILFVAPWHIYMTIKFGGDFWQVYFLEQVLRRAYQPIEYHFGGKLHYLKFLWEEFDWWSILLLIGGILLFLESLRERKIRKSFLFLSVWGILTLAVFTFSKTKLFWYILPLYPVLAILWGLFWEKVTKRRFFFALTFLIVLAAGFGKGLKSAGLAKSRQGAPKNELAIEASQKCPPPLPFLVDENERRAYDILPSNLRLSSSFSYGGAPSIVFYYQNKVDFFYNVDEFFNSFSSFENGSCAMISTVDYRQLNLKDKIIKKEGQWLLIKK</sequence>
<feature type="transmembrane region" description="Helical" evidence="8">
    <location>
        <begin position="172"/>
        <end position="198"/>
    </location>
</feature>
<evidence type="ECO:0000313" key="11">
    <source>
        <dbReference type="Proteomes" id="UP000231282"/>
    </source>
</evidence>
<feature type="transmembrane region" description="Helical" evidence="8">
    <location>
        <begin position="348"/>
        <end position="367"/>
    </location>
</feature>